<dbReference type="RefSeq" id="XP_073937833.1">
    <property type="nucleotide sequence ID" value="XM_074081732.1"/>
</dbReference>
<reference evidence="2" key="1">
    <citation type="submission" date="2025-08" db="UniProtKB">
        <authorList>
            <consortium name="RefSeq"/>
        </authorList>
    </citation>
    <scope>IDENTIFICATION</scope>
</reference>
<gene>
    <name evidence="2" type="primary">Gcm2</name>
</gene>
<proteinExistence type="predicted"/>
<organism evidence="1 2">
    <name type="scientific">Castor canadensis</name>
    <name type="common">American beaver</name>
    <dbReference type="NCBI Taxonomy" id="51338"/>
    <lineage>
        <taxon>Eukaryota</taxon>
        <taxon>Metazoa</taxon>
        <taxon>Chordata</taxon>
        <taxon>Craniata</taxon>
        <taxon>Vertebrata</taxon>
        <taxon>Euteleostomi</taxon>
        <taxon>Mammalia</taxon>
        <taxon>Eutheria</taxon>
        <taxon>Euarchontoglires</taxon>
        <taxon>Glires</taxon>
        <taxon>Rodentia</taxon>
        <taxon>Castorimorpha</taxon>
        <taxon>Castoridae</taxon>
        <taxon>Castor</taxon>
    </lineage>
</organism>
<accession>A0AC58N874</accession>
<dbReference type="Proteomes" id="UP001732720">
    <property type="component" value="Chromosome 8"/>
</dbReference>
<name>A0AC58N874_CASCN</name>
<sequence>MPEDKMQDTDHVCSYGMKLNWDINDPQMPQEPAHFDHFREWPNGYVRLIYSSEERKAQRHLSGWAMRNTNNHHSHILKKSCLGVVLCARACALADGSRLQLRPAICDKARLKQQKKACPNCHSALELVPCRGHSGYPVTNFWRLDGNAIFFQAKGVHDHPRPESKSETEARRSALKRQVASLYQLQKKRIPGPEAAENQDGSEHFNSTPPLENPELLDAIPDTGFSLLGQPCPSPVNSDAYKAICDLATFPGDVMPPFQKYPNTRIYWSRPPCSYELTGPGYTNSSPCPALYKGPTSLPNDTDWLHLNTLQYNVNSYSSYERSFEFPSTQHGWKSALGDPGLEERTDPRKCQAMATCPYYNSELPCRYLTTVPAGAPTLQTVITTTTQVSYQAYQCPSLKHSDSVQEVSSLSSCNYALENVPMSICPEALDTPAAVTGTTSPAGRIPLKIPGDCRTMRPTLAFPQEVAHSGTDGTDTWDVCLSGMDSAVSYLDTVGPFFTYDNEDF</sequence>
<keyword evidence="1" id="KW-1185">Reference proteome</keyword>
<evidence type="ECO:0000313" key="1">
    <source>
        <dbReference type="Proteomes" id="UP001732720"/>
    </source>
</evidence>
<evidence type="ECO:0000313" key="2">
    <source>
        <dbReference type="RefSeq" id="XP_073937833.1"/>
    </source>
</evidence>
<protein>
    <submittedName>
        <fullName evidence="2">Chorion-specific transcription factor GCMb</fullName>
    </submittedName>
</protein>